<sequence>MLDLSAHYLASLIYLAIAASCGAFMLYFELVRRLGPGRAAYTLATVPVVALVLSTLFENLQLDGRIVLGAAAVLAGNILVLRR</sequence>
<feature type="transmembrane region" description="Helical" evidence="1">
    <location>
        <begin position="6"/>
        <end position="28"/>
    </location>
</feature>
<keyword evidence="4" id="KW-1185">Reference proteome</keyword>
<evidence type="ECO:0000313" key="4">
    <source>
        <dbReference type="Proteomes" id="UP000646365"/>
    </source>
</evidence>
<evidence type="ECO:0000259" key="2">
    <source>
        <dbReference type="Pfam" id="PF00892"/>
    </source>
</evidence>
<dbReference type="Pfam" id="PF00892">
    <property type="entry name" value="EamA"/>
    <property type="match status" value="1"/>
</dbReference>
<reference evidence="3" key="1">
    <citation type="journal article" date="2014" name="Int. J. Syst. Evol. Microbiol.">
        <title>Complete genome sequence of Corynebacterium casei LMG S-19264T (=DSM 44701T), isolated from a smear-ripened cheese.</title>
        <authorList>
            <consortium name="US DOE Joint Genome Institute (JGI-PGF)"/>
            <person name="Walter F."/>
            <person name="Albersmeier A."/>
            <person name="Kalinowski J."/>
            <person name="Ruckert C."/>
        </authorList>
    </citation>
    <scope>NUCLEOTIDE SEQUENCE</scope>
    <source>
        <strain evidence="3">CGMCC 1.15725</strain>
    </source>
</reference>
<reference evidence="3" key="2">
    <citation type="submission" date="2020-09" db="EMBL/GenBank/DDBJ databases">
        <authorList>
            <person name="Sun Q."/>
            <person name="Zhou Y."/>
        </authorList>
    </citation>
    <scope>NUCLEOTIDE SEQUENCE</scope>
    <source>
        <strain evidence="3">CGMCC 1.15725</strain>
    </source>
</reference>
<feature type="domain" description="EamA" evidence="2">
    <location>
        <begin position="10"/>
        <end position="81"/>
    </location>
</feature>
<proteinExistence type="predicted"/>
<dbReference type="AlphaFoldDB" id="A0A8J3E3B0"/>
<dbReference type="InterPro" id="IPR000620">
    <property type="entry name" value="EamA_dom"/>
</dbReference>
<keyword evidence="1" id="KW-1133">Transmembrane helix</keyword>
<dbReference type="GO" id="GO:0016020">
    <property type="term" value="C:membrane"/>
    <property type="evidence" value="ECO:0007669"/>
    <property type="project" value="InterPro"/>
</dbReference>
<dbReference type="Proteomes" id="UP000646365">
    <property type="component" value="Unassembled WGS sequence"/>
</dbReference>
<keyword evidence="1" id="KW-0812">Transmembrane</keyword>
<feature type="transmembrane region" description="Helical" evidence="1">
    <location>
        <begin position="40"/>
        <end position="57"/>
    </location>
</feature>
<protein>
    <recommendedName>
        <fullName evidence="2">EamA domain-containing protein</fullName>
    </recommendedName>
</protein>
<organism evidence="3 4">
    <name type="scientific">Aliidongia dinghuensis</name>
    <dbReference type="NCBI Taxonomy" id="1867774"/>
    <lineage>
        <taxon>Bacteria</taxon>
        <taxon>Pseudomonadati</taxon>
        <taxon>Pseudomonadota</taxon>
        <taxon>Alphaproteobacteria</taxon>
        <taxon>Rhodospirillales</taxon>
        <taxon>Dongiaceae</taxon>
        <taxon>Aliidongia</taxon>
    </lineage>
</organism>
<feature type="transmembrane region" description="Helical" evidence="1">
    <location>
        <begin position="63"/>
        <end position="81"/>
    </location>
</feature>
<dbReference type="EMBL" id="BMJQ01000002">
    <property type="protein sequence ID" value="GGF05125.1"/>
    <property type="molecule type" value="Genomic_DNA"/>
</dbReference>
<gene>
    <name evidence="3" type="ORF">GCM10011611_08260</name>
</gene>
<evidence type="ECO:0000256" key="1">
    <source>
        <dbReference type="SAM" id="Phobius"/>
    </source>
</evidence>
<dbReference type="InterPro" id="IPR037185">
    <property type="entry name" value="EmrE-like"/>
</dbReference>
<keyword evidence="1" id="KW-0472">Membrane</keyword>
<evidence type="ECO:0000313" key="3">
    <source>
        <dbReference type="EMBL" id="GGF05125.1"/>
    </source>
</evidence>
<name>A0A8J3E3B0_9PROT</name>
<dbReference type="SUPFAM" id="SSF103481">
    <property type="entry name" value="Multidrug resistance efflux transporter EmrE"/>
    <property type="match status" value="1"/>
</dbReference>
<comment type="caution">
    <text evidence="3">The sequence shown here is derived from an EMBL/GenBank/DDBJ whole genome shotgun (WGS) entry which is preliminary data.</text>
</comment>
<accession>A0A8J3E3B0</accession>